<keyword evidence="2" id="KW-0325">Glycoprotein</keyword>
<dbReference type="GO" id="GO:0046872">
    <property type="term" value="F:metal ion binding"/>
    <property type="evidence" value="ECO:0007669"/>
    <property type="project" value="UniProtKB-KW"/>
</dbReference>
<evidence type="ECO:0000313" key="6">
    <source>
        <dbReference type="Proteomes" id="UP000604825"/>
    </source>
</evidence>
<evidence type="ECO:0000313" key="5">
    <source>
        <dbReference type="EMBL" id="CAD6246585.1"/>
    </source>
</evidence>
<dbReference type="Gene3D" id="2.60.40.420">
    <property type="entry name" value="Cupredoxins - blue copper proteins"/>
    <property type="match status" value="1"/>
</dbReference>
<feature type="transmembrane region" description="Helical" evidence="3">
    <location>
        <begin position="186"/>
        <end position="207"/>
    </location>
</feature>
<dbReference type="SUPFAM" id="SSF49503">
    <property type="entry name" value="Cupredoxins"/>
    <property type="match status" value="1"/>
</dbReference>
<dbReference type="AlphaFoldDB" id="A0A811PGR7"/>
<evidence type="ECO:0000256" key="1">
    <source>
        <dbReference type="ARBA" id="ARBA00022723"/>
    </source>
</evidence>
<gene>
    <name evidence="5" type="ORF">NCGR_LOCUS30834</name>
</gene>
<dbReference type="GO" id="GO:0009055">
    <property type="term" value="F:electron transfer activity"/>
    <property type="evidence" value="ECO:0007669"/>
    <property type="project" value="InterPro"/>
</dbReference>
<comment type="caution">
    <text evidence="5">The sequence shown here is derived from an EMBL/GenBank/DDBJ whole genome shotgun (WGS) entry which is preliminary data.</text>
</comment>
<accession>A0A811PGR7</accession>
<evidence type="ECO:0000256" key="2">
    <source>
        <dbReference type="ARBA" id="ARBA00023180"/>
    </source>
</evidence>
<name>A0A811PGR7_9POAL</name>
<proteinExistence type="predicted"/>
<dbReference type="InterPro" id="IPR008972">
    <property type="entry name" value="Cupredoxin"/>
</dbReference>
<protein>
    <recommendedName>
        <fullName evidence="4">Phytocyanin domain-containing protein</fullName>
    </recommendedName>
</protein>
<dbReference type="InterPro" id="IPR003245">
    <property type="entry name" value="Phytocyanin_dom"/>
</dbReference>
<dbReference type="GO" id="GO:0005886">
    <property type="term" value="C:plasma membrane"/>
    <property type="evidence" value="ECO:0007669"/>
    <property type="project" value="TreeGrafter"/>
</dbReference>
<dbReference type="PROSITE" id="PS51485">
    <property type="entry name" value="PHYTOCYANIN"/>
    <property type="match status" value="1"/>
</dbReference>
<evidence type="ECO:0000256" key="3">
    <source>
        <dbReference type="SAM" id="Phobius"/>
    </source>
</evidence>
<sequence>MMENVRVQPSLLAITIIMTAAAAAFGTASGASYTVGEPGGSWDLRTNLTAWASTITFHPGDQLVFKYDASAHDVVEVTQAGYRSCSAASPVSAALRTGSDAVRLDGGASRRRRYFICSTPGHCAAGMKLEVRVTDDDAECTNRLPPPGPAPPGAPSGITICSGGPPVVIMTPGVVSYGAAPRSSSAGLGSVLATVVMMVSLLLGLAIV</sequence>
<dbReference type="CDD" id="cd04216">
    <property type="entry name" value="Phytocyanin"/>
    <property type="match status" value="1"/>
</dbReference>
<keyword evidence="3" id="KW-0472">Membrane</keyword>
<dbReference type="FunFam" id="2.60.40.420:FF:000003">
    <property type="entry name" value="Blue copper"/>
    <property type="match status" value="1"/>
</dbReference>
<keyword evidence="1" id="KW-0479">Metal-binding</keyword>
<dbReference type="OrthoDB" id="681402at2759"/>
<feature type="domain" description="Phytocyanin" evidence="4">
    <location>
        <begin position="31"/>
        <end position="135"/>
    </location>
</feature>
<dbReference type="PANTHER" id="PTHR33021">
    <property type="entry name" value="BLUE COPPER PROTEIN"/>
    <property type="match status" value="1"/>
</dbReference>
<dbReference type="PANTHER" id="PTHR33021:SF499">
    <property type="entry name" value="OS12G0150500 PROTEIN"/>
    <property type="match status" value="1"/>
</dbReference>
<reference evidence="5" key="1">
    <citation type="submission" date="2020-10" db="EMBL/GenBank/DDBJ databases">
        <authorList>
            <person name="Han B."/>
            <person name="Lu T."/>
            <person name="Zhao Q."/>
            <person name="Huang X."/>
            <person name="Zhao Y."/>
        </authorList>
    </citation>
    <scope>NUCLEOTIDE SEQUENCE</scope>
</reference>
<keyword evidence="6" id="KW-1185">Reference proteome</keyword>
<keyword evidence="3" id="KW-1133">Transmembrane helix</keyword>
<evidence type="ECO:0000259" key="4">
    <source>
        <dbReference type="PROSITE" id="PS51485"/>
    </source>
</evidence>
<keyword evidence="3" id="KW-0812">Transmembrane</keyword>
<dbReference type="Proteomes" id="UP000604825">
    <property type="component" value="Unassembled WGS sequence"/>
</dbReference>
<organism evidence="5 6">
    <name type="scientific">Miscanthus lutarioriparius</name>
    <dbReference type="NCBI Taxonomy" id="422564"/>
    <lineage>
        <taxon>Eukaryota</taxon>
        <taxon>Viridiplantae</taxon>
        <taxon>Streptophyta</taxon>
        <taxon>Embryophyta</taxon>
        <taxon>Tracheophyta</taxon>
        <taxon>Spermatophyta</taxon>
        <taxon>Magnoliopsida</taxon>
        <taxon>Liliopsida</taxon>
        <taxon>Poales</taxon>
        <taxon>Poaceae</taxon>
        <taxon>PACMAD clade</taxon>
        <taxon>Panicoideae</taxon>
        <taxon>Andropogonodae</taxon>
        <taxon>Andropogoneae</taxon>
        <taxon>Saccharinae</taxon>
        <taxon>Miscanthus</taxon>
    </lineage>
</organism>
<dbReference type="EMBL" id="CAJGYO010000007">
    <property type="protein sequence ID" value="CAD6246585.1"/>
    <property type="molecule type" value="Genomic_DNA"/>
</dbReference>
<dbReference type="Pfam" id="PF02298">
    <property type="entry name" value="Cu_bind_like"/>
    <property type="match status" value="1"/>
</dbReference>
<dbReference type="InterPro" id="IPR039391">
    <property type="entry name" value="Phytocyanin-like"/>
</dbReference>